<dbReference type="InterPro" id="IPR029033">
    <property type="entry name" value="His_PPase_superfam"/>
</dbReference>
<evidence type="ECO:0000313" key="1">
    <source>
        <dbReference type="EMBL" id="MBP2372474.1"/>
    </source>
</evidence>
<name>A0ABS4WA40_9MICC</name>
<keyword evidence="2" id="KW-1185">Reference proteome</keyword>
<accession>A0ABS4WA40</accession>
<proteinExistence type="predicted"/>
<evidence type="ECO:0000313" key="2">
    <source>
        <dbReference type="Proteomes" id="UP000766570"/>
    </source>
</evidence>
<protein>
    <submittedName>
        <fullName evidence="1">Broad specificity phosphatase PhoE</fullName>
    </submittedName>
</protein>
<comment type="caution">
    <text evidence="1">The sequence shown here is derived from an EMBL/GenBank/DDBJ whole genome shotgun (WGS) entry which is preliminary data.</text>
</comment>
<sequence>MKRQRQTAQGIIDAADWSNNLEIDPGWDEFNATEVIDAYPEGDPNAKSDSRAFQRLLEKSSARWASGEHDADYRETFTAFTRRIDEALDRSIADLGSGKSAVVVSSSGVVAWVATRLLNGGFDQWLALNRVTVNSGVTKIVFGASGKTMVTYNEHGHLPHSWITYR</sequence>
<organism evidence="1 2">
    <name type="scientific">Paeniglutamicibacter psychrophenolicus</name>
    <dbReference type="NCBI Taxonomy" id="257454"/>
    <lineage>
        <taxon>Bacteria</taxon>
        <taxon>Bacillati</taxon>
        <taxon>Actinomycetota</taxon>
        <taxon>Actinomycetes</taxon>
        <taxon>Micrococcales</taxon>
        <taxon>Micrococcaceae</taxon>
        <taxon>Paeniglutamicibacter</taxon>
    </lineage>
</organism>
<dbReference type="Pfam" id="PF00300">
    <property type="entry name" value="His_Phos_1"/>
    <property type="match status" value="1"/>
</dbReference>
<dbReference type="Gene3D" id="3.40.50.1240">
    <property type="entry name" value="Phosphoglycerate mutase-like"/>
    <property type="match status" value="1"/>
</dbReference>
<dbReference type="SUPFAM" id="SSF53254">
    <property type="entry name" value="Phosphoglycerate mutase-like"/>
    <property type="match status" value="1"/>
</dbReference>
<reference evidence="1 2" key="1">
    <citation type="submission" date="2021-03" db="EMBL/GenBank/DDBJ databases">
        <title>Sequencing the genomes of 1000 actinobacteria strains.</title>
        <authorList>
            <person name="Klenk H.-P."/>
        </authorList>
    </citation>
    <scope>NUCLEOTIDE SEQUENCE [LARGE SCALE GENOMIC DNA]</scope>
    <source>
        <strain evidence="1 2">DSM 15454</strain>
    </source>
</reference>
<dbReference type="EMBL" id="JAGIOE010000001">
    <property type="protein sequence ID" value="MBP2372474.1"/>
    <property type="molecule type" value="Genomic_DNA"/>
</dbReference>
<dbReference type="Proteomes" id="UP000766570">
    <property type="component" value="Unassembled WGS sequence"/>
</dbReference>
<dbReference type="InterPro" id="IPR013078">
    <property type="entry name" value="His_Pase_superF_clade-1"/>
</dbReference>
<gene>
    <name evidence="1" type="ORF">JOF46_000386</name>
</gene>